<dbReference type="NCBIfam" id="TIGR02395">
    <property type="entry name" value="rpoN_sigma"/>
    <property type="match status" value="1"/>
</dbReference>
<keyword evidence="8" id="KW-0804">Transcription</keyword>
<dbReference type="Pfam" id="PF00309">
    <property type="entry name" value="Sigma54_AID"/>
    <property type="match status" value="1"/>
</dbReference>
<dbReference type="Pfam" id="PF04963">
    <property type="entry name" value="Sigma54_CBD"/>
    <property type="match status" value="1"/>
</dbReference>
<evidence type="ECO:0000259" key="9">
    <source>
        <dbReference type="Pfam" id="PF04552"/>
    </source>
</evidence>
<proteinExistence type="inferred from homology"/>
<evidence type="ECO:0000256" key="7">
    <source>
        <dbReference type="ARBA" id="ARBA00023125"/>
    </source>
</evidence>
<dbReference type="InterPro" id="IPR038709">
    <property type="entry name" value="RpoN_core-bd_sf"/>
</dbReference>
<comment type="similarity">
    <text evidence="1">Belongs to the sigma-54 factor family.</text>
</comment>
<keyword evidence="7" id="KW-0238">DNA-binding</keyword>
<keyword evidence="5" id="KW-0805">Transcription regulation</keyword>
<dbReference type="RefSeq" id="WP_011324792.1">
    <property type="nucleotide sequence ID" value="NC_007429.1"/>
</dbReference>
<dbReference type="InterPro" id="IPR007634">
    <property type="entry name" value="RNA_pol_sigma_54_DNA-bd"/>
</dbReference>
<keyword evidence="6" id="KW-0731">Sigma factor</keyword>
<evidence type="ECO:0000256" key="6">
    <source>
        <dbReference type="ARBA" id="ARBA00023082"/>
    </source>
</evidence>
<evidence type="ECO:0000256" key="3">
    <source>
        <dbReference type="ARBA" id="ARBA00022679"/>
    </source>
</evidence>
<dbReference type="PANTHER" id="PTHR32248:SF4">
    <property type="entry name" value="RNA POLYMERASE SIGMA-54 FACTOR"/>
    <property type="match status" value="1"/>
</dbReference>
<dbReference type="PRINTS" id="PR00045">
    <property type="entry name" value="SIGMA54FCT"/>
</dbReference>
<reference evidence="11 12" key="1">
    <citation type="journal article" date="2005" name="Infect. Immun.">
        <title>Comparative genomic analysis of Chlamydia trachomatis oculotropic and genitotropic strains.</title>
        <authorList>
            <person name="Carlson J.H."/>
            <person name="Porcella S.F."/>
            <person name="McClarty G."/>
            <person name="Caldwell H.D."/>
        </authorList>
    </citation>
    <scope>NUCLEOTIDE SEQUENCE [LARGE SCALE GENOMIC DNA]</scope>
    <source>
        <strain evidence="12">ATCC VR-571B / DSM 19440 / HAR-13</strain>
    </source>
</reference>
<dbReference type="Proteomes" id="UP000002532">
    <property type="component" value="Chromosome"/>
</dbReference>
<gene>
    <name evidence="11" type="primary">rpoN</name>
    <name evidence="11" type="ordered locus">CTA_0662</name>
</gene>
<dbReference type="InterPro" id="IPR000394">
    <property type="entry name" value="RNA_pol_sigma_54"/>
</dbReference>
<organism evidence="11 12">
    <name type="scientific">Chlamydia trachomatis serovar A (strain ATCC VR-571B / DSM 19440 / HAR-13)</name>
    <dbReference type="NCBI Taxonomy" id="315277"/>
    <lineage>
        <taxon>Bacteria</taxon>
        <taxon>Pseudomonadati</taxon>
        <taxon>Chlamydiota</taxon>
        <taxon>Chlamydiia</taxon>
        <taxon>Chlamydiales</taxon>
        <taxon>Chlamydiaceae</taxon>
        <taxon>Chlamydia/Chlamydophila group</taxon>
        <taxon>Chlamydia</taxon>
    </lineage>
</organism>
<dbReference type="GO" id="GO:0006352">
    <property type="term" value="P:DNA-templated transcription initiation"/>
    <property type="evidence" value="ECO:0007669"/>
    <property type="project" value="InterPro"/>
</dbReference>
<keyword evidence="2" id="KW-0240">DNA-directed RNA polymerase</keyword>
<feature type="domain" description="RNA polymerase sigma factor 54 DNA-binding" evidence="9">
    <location>
        <begin position="266"/>
        <end position="418"/>
    </location>
</feature>
<evidence type="ECO:0000256" key="5">
    <source>
        <dbReference type="ARBA" id="ARBA00023015"/>
    </source>
</evidence>
<evidence type="ECO:0000313" key="12">
    <source>
        <dbReference type="Proteomes" id="UP000002532"/>
    </source>
</evidence>
<keyword evidence="4" id="KW-0548">Nucleotidyltransferase</keyword>
<evidence type="ECO:0000259" key="10">
    <source>
        <dbReference type="Pfam" id="PF04963"/>
    </source>
</evidence>
<name>A0A0H2X1C4_CHLTA</name>
<dbReference type="PROSITE" id="PS50044">
    <property type="entry name" value="SIGMA54_3"/>
    <property type="match status" value="1"/>
</dbReference>
<evidence type="ECO:0000256" key="4">
    <source>
        <dbReference type="ARBA" id="ARBA00022695"/>
    </source>
</evidence>
<evidence type="ECO:0000256" key="1">
    <source>
        <dbReference type="ARBA" id="ARBA00008798"/>
    </source>
</evidence>
<evidence type="ECO:0000313" key="11">
    <source>
        <dbReference type="EMBL" id="AAX50886.1"/>
    </source>
</evidence>
<dbReference type="PROSITE" id="PS00718">
    <property type="entry name" value="SIGMA54_2"/>
    <property type="match status" value="1"/>
</dbReference>
<dbReference type="AlphaFoldDB" id="A0A0H2X1C4"/>
<dbReference type="KEGG" id="cta:CTA_0662"/>
<dbReference type="Gene3D" id="1.10.10.1330">
    <property type="entry name" value="RNA polymerase sigma-54 factor, core-binding domain"/>
    <property type="match status" value="1"/>
</dbReference>
<dbReference type="GO" id="GO:0001216">
    <property type="term" value="F:DNA-binding transcription activator activity"/>
    <property type="evidence" value="ECO:0007669"/>
    <property type="project" value="InterPro"/>
</dbReference>
<keyword evidence="12" id="KW-1185">Reference proteome</keyword>
<sequence>MLHQHQTASVALCPALHLQQGLDMLQMPVAELATFVSQQITINPCFDLDSLDSPPESFSFFPISEQHPFTETLSAYLLRQIDTNFASSQERTIAQYIVGNLSPEGLFLENPSLVAADLNVSEHLFHKVWQRIQQLHPLGVGAPSLQSYWVSLLQTSPHKEALAIIRNHFPRLARCDFTTIARKMHATTTEILTFLRHAFASIPWCPAAGFSETLLPPAPALPDAYLSFSRNSSWDVSINKDCLPSIRLNNTVLDIYPSLPREEKDHLSQQIRAAKQLLRNVKKREETLLAILRVLIPYQEEFLLKKRTSPKAFSVKQIARELSLHEATVCRAIDNKTLATPVGLLPMRSLFPQAVGSCPDQSKATILHWIHQWISTEKHPLSDAAISQKIIEKGIPCARRTVAKYRSQLNILPAHQRKHLCSVLTTTRTENSRHTI</sequence>
<dbReference type="GO" id="GO:0016987">
    <property type="term" value="F:sigma factor activity"/>
    <property type="evidence" value="ECO:0007669"/>
    <property type="project" value="UniProtKB-KW"/>
</dbReference>
<evidence type="ECO:0000256" key="2">
    <source>
        <dbReference type="ARBA" id="ARBA00022478"/>
    </source>
</evidence>
<dbReference type="GO" id="GO:0003677">
    <property type="term" value="F:DNA binding"/>
    <property type="evidence" value="ECO:0007669"/>
    <property type="project" value="UniProtKB-KW"/>
</dbReference>
<protein>
    <submittedName>
        <fullName evidence="11">RpoN</fullName>
    </submittedName>
</protein>
<dbReference type="Gene3D" id="1.10.10.60">
    <property type="entry name" value="Homeodomain-like"/>
    <property type="match status" value="1"/>
</dbReference>
<dbReference type="HOGENOM" id="CLU_020569_1_1_0"/>
<keyword evidence="3" id="KW-0808">Transferase</keyword>
<accession>A0A0H2X1C4</accession>
<dbReference type="Pfam" id="PF04552">
    <property type="entry name" value="Sigma54_DBD"/>
    <property type="match status" value="1"/>
</dbReference>
<dbReference type="EMBL" id="CP000051">
    <property type="protein sequence ID" value="AAX50886.1"/>
    <property type="molecule type" value="Genomic_DNA"/>
</dbReference>
<evidence type="ECO:0000256" key="8">
    <source>
        <dbReference type="ARBA" id="ARBA00023163"/>
    </source>
</evidence>
<dbReference type="InterPro" id="IPR007046">
    <property type="entry name" value="RNA_pol_sigma_54_core-bd"/>
</dbReference>
<dbReference type="PANTHER" id="PTHR32248">
    <property type="entry name" value="RNA POLYMERASE SIGMA-54 FACTOR"/>
    <property type="match status" value="1"/>
</dbReference>
<feature type="domain" description="RNA polymerase sigma factor 54 core-binding" evidence="10">
    <location>
        <begin position="70"/>
        <end position="250"/>
    </location>
</feature>
<dbReference type="GO" id="GO:0000428">
    <property type="term" value="C:DNA-directed RNA polymerase complex"/>
    <property type="evidence" value="ECO:0007669"/>
    <property type="project" value="UniProtKB-KW"/>
</dbReference>
<dbReference type="PIRSF" id="PIRSF000774">
    <property type="entry name" value="RpoN"/>
    <property type="match status" value="1"/>
</dbReference>
<dbReference type="GO" id="GO:0016779">
    <property type="term" value="F:nucleotidyltransferase activity"/>
    <property type="evidence" value="ECO:0007669"/>
    <property type="project" value="UniProtKB-KW"/>
</dbReference>